<dbReference type="AlphaFoldDB" id="A0A076JMZ5"/>
<evidence type="ECO:0000313" key="2">
    <source>
        <dbReference type="EMBL" id="GJD13563.1"/>
    </source>
</evidence>
<dbReference type="KEGG" id="badl:BADO_1171"/>
<dbReference type="Proteomes" id="UP000886943">
    <property type="component" value="Unassembled WGS sequence"/>
</dbReference>
<keyword evidence="1" id="KW-1133">Transmembrane helix</keyword>
<dbReference type="Proteomes" id="UP000193377">
    <property type="component" value="Unassembled WGS sequence"/>
</dbReference>
<proteinExistence type="predicted"/>
<keyword evidence="1" id="KW-0472">Membrane</keyword>
<reference evidence="5 7" key="2">
    <citation type="submission" date="2018-08" db="EMBL/GenBank/DDBJ databases">
        <title>A genome reference for cultivated species of the human gut microbiota.</title>
        <authorList>
            <person name="Zou Y."/>
            <person name="Xue W."/>
            <person name="Luo G."/>
        </authorList>
    </citation>
    <scope>NUCLEOTIDE SEQUENCE [LARGE SCALE GENOMIC DNA]</scope>
    <source>
        <strain evidence="5 7">AF21-27</strain>
    </source>
</reference>
<feature type="transmembrane region" description="Helical" evidence="1">
    <location>
        <begin position="21"/>
        <end position="38"/>
    </location>
</feature>
<protein>
    <submittedName>
        <fullName evidence="4">ABC transporter, ATP-binding protein</fullName>
    </submittedName>
</protein>
<dbReference type="EMBL" id="BPPZ01000002">
    <property type="protein sequence ID" value="GJD13563.1"/>
    <property type="molecule type" value="Genomic_DNA"/>
</dbReference>
<keyword evidence="1" id="KW-0812">Transmembrane</keyword>
<name>A0A076JMZ5_BIFAD</name>
<reference evidence="3" key="4">
    <citation type="submission" date="2022-06" db="EMBL/GenBank/DDBJ databases">
        <title>Isolation of gut microbiota from human fecal samples.</title>
        <authorList>
            <person name="Pamer E.G."/>
            <person name="Barat B."/>
            <person name="Waligurski E."/>
            <person name="Medina S."/>
            <person name="Paddock L."/>
            <person name="Mostad J."/>
        </authorList>
    </citation>
    <scope>NUCLEOTIDE SEQUENCE</scope>
    <source>
        <strain evidence="3">SL.1.01</strain>
    </source>
</reference>
<keyword evidence="4" id="KW-0067">ATP-binding</keyword>
<reference evidence="2" key="3">
    <citation type="submission" date="2021-08" db="EMBL/GenBank/DDBJ databases">
        <title>Draft genome sequence of the GABA producer Bifidobacterium adolescentis 4-2, isolated from healthy human feces.</title>
        <authorList>
            <person name="Altaib H."/>
            <person name="Niwa R."/>
            <person name="Abe M."/>
            <person name="Suzuki T."/>
        </authorList>
    </citation>
    <scope>NUCLEOTIDE SEQUENCE</scope>
    <source>
        <strain evidence="2">4-2</strain>
    </source>
</reference>
<keyword evidence="4" id="KW-0547">Nucleotide-binding</keyword>
<feature type="transmembrane region" description="Helical" evidence="1">
    <location>
        <begin position="283"/>
        <end position="309"/>
    </location>
</feature>
<evidence type="ECO:0000313" key="6">
    <source>
        <dbReference type="Proteomes" id="UP000193377"/>
    </source>
</evidence>
<dbReference type="EMBL" id="QRVT01000002">
    <property type="protein sequence ID" value="RGS65038.1"/>
    <property type="molecule type" value="Genomic_DNA"/>
</dbReference>
<organism evidence="5 7">
    <name type="scientific">Bifidobacterium adolescentis</name>
    <dbReference type="NCBI Taxonomy" id="1680"/>
    <lineage>
        <taxon>Bacteria</taxon>
        <taxon>Bacillati</taxon>
        <taxon>Actinomycetota</taxon>
        <taxon>Actinomycetes</taxon>
        <taxon>Bifidobacteriales</taxon>
        <taxon>Bifidobacteriaceae</taxon>
        <taxon>Bifidobacterium</taxon>
    </lineage>
</organism>
<reference evidence="4 6" key="1">
    <citation type="journal article" date="2016" name="Sci. Rep.">
        <title>Evaluation of genetic diversity among strains of the human gut commensal Bifidobacterium adolescentis.</title>
        <authorList>
            <person name="Duranti S."/>
            <person name="Milani C."/>
            <person name="Lugli G.A."/>
            <person name="Mancabelli L."/>
            <person name="Turroni F."/>
            <person name="Ferrario C."/>
            <person name="Mangifesta M."/>
            <person name="Viappiani A."/>
            <person name="Sanchez B."/>
            <person name="Margolles A."/>
            <person name="van Sinderen D."/>
            <person name="Ventura M."/>
        </authorList>
    </citation>
    <scope>NUCLEOTIDE SEQUENCE [LARGE SCALE GENOMIC DNA]</scope>
    <source>
        <strain evidence="4 6">487B</strain>
    </source>
</reference>
<sequence length="358" mass="37746">MRLGSVLSEALRNIGSGVSRAFAMFLAVLLSGTLLGGYEAMTVIDLESQAVQRINAYADVNAIVGGTVDGTACDRLSDAGDGMTGTLAGAMRAGKQVVPLATPGKDISSYDVTPGMIRLIAGNAKADVSGVWVPRDVAKDFGLAVGSALQTREGTTRVAGVFDWPNDGRDTRFAYAFIVPVSASASTFDECWVKQWPVDGQTENLLYATLVAGSGSSNAGVTQVNKGFDAHYDARASYVNRSTRWMPWVGLAIGVLVGVFGVRRRRLEYAGALHSGQSKGAQLLGIGVETGVWAGLATFASCALLLAYAVRMSRSDWAAVLAAAVRTPLAVFAGVMVASLFAGLLIRESQLFRFFKKR</sequence>
<dbReference type="EMBL" id="LNKD01000002">
    <property type="protein sequence ID" value="OSG86111.1"/>
    <property type="molecule type" value="Genomic_DNA"/>
</dbReference>
<feature type="transmembrane region" description="Helical" evidence="1">
    <location>
        <begin position="329"/>
        <end position="346"/>
    </location>
</feature>
<dbReference type="Proteomes" id="UP001206013">
    <property type="component" value="Unassembled WGS sequence"/>
</dbReference>
<feature type="transmembrane region" description="Helical" evidence="1">
    <location>
        <begin position="245"/>
        <end position="262"/>
    </location>
</feature>
<evidence type="ECO:0000313" key="7">
    <source>
        <dbReference type="Proteomes" id="UP000285462"/>
    </source>
</evidence>
<dbReference type="Proteomes" id="UP000285462">
    <property type="component" value="Unassembled WGS sequence"/>
</dbReference>
<evidence type="ECO:0000313" key="5">
    <source>
        <dbReference type="EMBL" id="RGS65038.1"/>
    </source>
</evidence>
<comment type="caution">
    <text evidence="5">The sequence shown here is derived from an EMBL/GenBank/DDBJ whole genome shotgun (WGS) entry which is preliminary data.</text>
</comment>
<dbReference type="eggNOG" id="ENOG50340R4">
    <property type="taxonomic scope" value="Bacteria"/>
</dbReference>
<accession>A0A076JMZ5</accession>
<dbReference type="RefSeq" id="WP_003810794.1">
    <property type="nucleotide sequence ID" value="NZ_BPPZ01000002.1"/>
</dbReference>
<gene>
    <name evidence="4" type="ORF">B0487_1620</name>
    <name evidence="2" type="ORF">BIFAD42_05470</name>
    <name evidence="5" type="ORF">DWX79_05390</name>
    <name evidence="3" type="ORF">NE692_05080</name>
</gene>
<dbReference type="EMBL" id="JANFYM010000003">
    <property type="protein sequence ID" value="MCQ4792835.1"/>
    <property type="molecule type" value="Genomic_DNA"/>
</dbReference>
<evidence type="ECO:0000313" key="4">
    <source>
        <dbReference type="EMBL" id="OSG86111.1"/>
    </source>
</evidence>
<dbReference type="GO" id="GO:0005524">
    <property type="term" value="F:ATP binding"/>
    <property type="evidence" value="ECO:0007669"/>
    <property type="project" value="UniProtKB-KW"/>
</dbReference>
<evidence type="ECO:0000313" key="3">
    <source>
        <dbReference type="EMBL" id="MCQ4792835.1"/>
    </source>
</evidence>
<evidence type="ECO:0000256" key="1">
    <source>
        <dbReference type="SAM" id="Phobius"/>
    </source>
</evidence>